<evidence type="ECO:0000313" key="2">
    <source>
        <dbReference type="EMBL" id="KAK9931042.1"/>
    </source>
</evidence>
<evidence type="ECO:0000256" key="1">
    <source>
        <dbReference type="SAM" id="SignalP"/>
    </source>
</evidence>
<dbReference type="PANTHER" id="PTHR33592">
    <property type="entry name" value="TRANSMEMBRANE PROTEIN"/>
    <property type="match status" value="1"/>
</dbReference>
<name>A0AAW1X251_RUBAR</name>
<organism evidence="2 3">
    <name type="scientific">Rubus argutus</name>
    <name type="common">Southern blackberry</name>
    <dbReference type="NCBI Taxonomy" id="59490"/>
    <lineage>
        <taxon>Eukaryota</taxon>
        <taxon>Viridiplantae</taxon>
        <taxon>Streptophyta</taxon>
        <taxon>Embryophyta</taxon>
        <taxon>Tracheophyta</taxon>
        <taxon>Spermatophyta</taxon>
        <taxon>Magnoliopsida</taxon>
        <taxon>eudicotyledons</taxon>
        <taxon>Gunneridae</taxon>
        <taxon>Pentapetalae</taxon>
        <taxon>rosids</taxon>
        <taxon>fabids</taxon>
        <taxon>Rosales</taxon>
        <taxon>Rosaceae</taxon>
        <taxon>Rosoideae</taxon>
        <taxon>Rosoideae incertae sedis</taxon>
        <taxon>Rubus</taxon>
    </lineage>
</organism>
<dbReference type="PANTHER" id="PTHR33592:SF5">
    <property type="entry name" value="TRANSMEMBRANE PROTEIN"/>
    <property type="match status" value="1"/>
</dbReference>
<keyword evidence="3" id="KW-1185">Reference proteome</keyword>
<keyword evidence="1" id="KW-0732">Signal</keyword>
<dbReference type="AlphaFoldDB" id="A0AAW1X251"/>
<feature type="chain" id="PRO_5043396677" evidence="1">
    <location>
        <begin position="25"/>
        <end position="106"/>
    </location>
</feature>
<gene>
    <name evidence="2" type="ORF">M0R45_018338</name>
</gene>
<comment type="caution">
    <text evidence="2">The sequence shown here is derived from an EMBL/GenBank/DDBJ whole genome shotgun (WGS) entry which is preliminary data.</text>
</comment>
<evidence type="ECO:0000313" key="3">
    <source>
        <dbReference type="Proteomes" id="UP001457282"/>
    </source>
</evidence>
<feature type="signal peptide" evidence="1">
    <location>
        <begin position="1"/>
        <end position="24"/>
    </location>
</feature>
<dbReference type="Proteomes" id="UP001457282">
    <property type="component" value="Unassembled WGS sequence"/>
</dbReference>
<protein>
    <submittedName>
        <fullName evidence="2">Uncharacterized protein</fullName>
    </submittedName>
</protein>
<proteinExistence type="predicted"/>
<accession>A0AAW1X251</accession>
<reference evidence="2 3" key="1">
    <citation type="journal article" date="2023" name="G3 (Bethesda)">
        <title>A chromosome-length genome assembly and annotation of blackberry (Rubus argutus, cv. 'Hillquist').</title>
        <authorList>
            <person name="Bruna T."/>
            <person name="Aryal R."/>
            <person name="Dudchenko O."/>
            <person name="Sargent D.J."/>
            <person name="Mead D."/>
            <person name="Buti M."/>
            <person name="Cavallini A."/>
            <person name="Hytonen T."/>
            <person name="Andres J."/>
            <person name="Pham M."/>
            <person name="Weisz D."/>
            <person name="Mascagni F."/>
            <person name="Usai G."/>
            <person name="Natali L."/>
            <person name="Bassil N."/>
            <person name="Fernandez G.E."/>
            <person name="Lomsadze A."/>
            <person name="Armour M."/>
            <person name="Olukolu B."/>
            <person name="Poorten T."/>
            <person name="Britton C."/>
            <person name="Davik J."/>
            <person name="Ashrafi H."/>
            <person name="Aiden E.L."/>
            <person name="Borodovsky M."/>
            <person name="Worthington M."/>
        </authorList>
    </citation>
    <scope>NUCLEOTIDE SEQUENCE [LARGE SCALE GENOMIC DNA]</scope>
    <source>
        <strain evidence="2">PI 553951</strain>
    </source>
</reference>
<sequence>MGLVNTALAMLLLLCVLHVQPNKASRILYTEGMIMKQELMNLQSLPRGETPPTGSSQCTYIPGTGGSGCPLKVKNYAGGHGLPHHHHASAYPRLMAPFGVATNQKY</sequence>
<dbReference type="EMBL" id="JBEDUW010000004">
    <property type="protein sequence ID" value="KAK9931042.1"/>
    <property type="molecule type" value="Genomic_DNA"/>
</dbReference>